<dbReference type="OrthoDB" id="195095at2157"/>
<reference evidence="3 4" key="1">
    <citation type="journal article" date="2014" name="PLoS Genet.">
        <title>Phylogenetically driven sequencing of extremely halophilic archaea reveals strategies for static and dynamic osmo-response.</title>
        <authorList>
            <person name="Becker E.A."/>
            <person name="Seitzer P.M."/>
            <person name="Tritt A."/>
            <person name="Larsen D."/>
            <person name="Krusor M."/>
            <person name="Yao A.I."/>
            <person name="Wu D."/>
            <person name="Madern D."/>
            <person name="Eisen J.A."/>
            <person name="Darling A.E."/>
            <person name="Facciotti M.T."/>
        </authorList>
    </citation>
    <scope>NUCLEOTIDE SEQUENCE [LARGE SCALE GENOMIC DNA]</scope>
    <source>
        <strain evidence="3 4">DSM 18795</strain>
    </source>
</reference>
<comment type="caution">
    <text evidence="3">The sequence shown here is derived from an EMBL/GenBank/DDBJ whole genome shotgun (WGS) entry which is preliminary data.</text>
</comment>
<feature type="coiled-coil region" evidence="1">
    <location>
        <begin position="39"/>
        <end position="87"/>
    </location>
</feature>
<evidence type="ECO:0000313" key="3">
    <source>
        <dbReference type="EMBL" id="ELY55817.1"/>
    </source>
</evidence>
<dbReference type="Proteomes" id="UP000011531">
    <property type="component" value="Unassembled WGS sequence"/>
</dbReference>
<dbReference type="EMBL" id="AOIA01000127">
    <property type="protein sequence ID" value="ELY55817.1"/>
    <property type="molecule type" value="Genomic_DNA"/>
</dbReference>
<dbReference type="RefSeq" id="WP_008424921.1">
    <property type="nucleotide sequence ID" value="NZ_AOIA01000127.1"/>
</dbReference>
<dbReference type="PATRIC" id="fig|1227498.3.peg.2975"/>
<evidence type="ECO:0000256" key="2">
    <source>
        <dbReference type="SAM" id="MobiDB-lite"/>
    </source>
</evidence>
<proteinExistence type="predicted"/>
<feature type="compositionally biased region" description="Basic and acidic residues" evidence="2">
    <location>
        <begin position="1"/>
        <end position="19"/>
    </location>
</feature>
<dbReference type="InterPro" id="IPR058321">
    <property type="entry name" value="DUF8008"/>
</dbReference>
<protein>
    <submittedName>
        <fullName evidence="3">Uncharacterized protein</fullName>
    </submittedName>
</protein>
<evidence type="ECO:0000313" key="4">
    <source>
        <dbReference type="Proteomes" id="UP000011531"/>
    </source>
</evidence>
<keyword evidence="1" id="KW-0175">Coiled coil</keyword>
<evidence type="ECO:0000256" key="1">
    <source>
        <dbReference type="SAM" id="Coils"/>
    </source>
</evidence>
<feature type="region of interest" description="Disordered" evidence="2">
    <location>
        <begin position="304"/>
        <end position="325"/>
    </location>
</feature>
<dbReference type="Gene3D" id="1.10.287.1490">
    <property type="match status" value="1"/>
</dbReference>
<sequence length="325" mass="36697">MINDDSRGNQTPDRQDEPNGKQATLTAILEELRALRTENERLATCVTELEECVEDLEDRVTDLESERDRLSERLDHYEAMIEEQSSTIESHGSTLEALETTTDELAAITEATRNRTGANKTRIEELQSRELEKGAHLREANVDEHDLELDADYLERLTKADGQTYYRTPDADDPLDRTDTTLAHGDLLPIQQLARLDEDMRRSTTNSLPTRLAAKLWKARTDSTVGDNPWKNGCKSVREYVKASDLKHWIRRQEEGISEAYAKKLVSRTIDAVLELSKHRLAVRKQTERKNGLSYTERRLLVPSDAALPGETAASSETAGVHGES</sequence>
<keyword evidence="4" id="KW-1185">Reference proteome</keyword>
<name>L9X2H8_9EURY</name>
<feature type="region of interest" description="Disordered" evidence="2">
    <location>
        <begin position="1"/>
        <end position="22"/>
    </location>
</feature>
<organism evidence="3 4">
    <name type="scientific">Natronococcus jeotgali DSM 18795</name>
    <dbReference type="NCBI Taxonomy" id="1227498"/>
    <lineage>
        <taxon>Archaea</taxon>
        <taxon>Methanobacteriati</taxon>
        <taxon>Methanobacteriota</taxon>
        <taxon>Stenosarchaea group</taxon>
        <taxon>Halobacteria</taxon>
        <taxon>Halobacteriales</taxon>
        <taxon>Natrialbaceae</taxon>
        <taxon>Natronococcus</taxon>
    </lineage>
</organism>
<dbReference type="Pfam" id="PF26032">
    <property type="entry name" value="DUF8008"/>
    <property type="match status" value="1"/>
</dbReference>
<gene>
    <name evidence="3" type="ORF">C492_15206</name>
</gene>
<dbReference type="AlphaFoldDB" id="L9X2H8"/>
<accession>L9X2H8</accession>